<keyword evidence="2" id="KW-1185">Reference proteome</keyword>
<dbReference type="Proteomes" id="UP000736672">
    <property type="component" value="Unassembled WGS sequence"/>
</dbReference>
<dbReference type="EMBL" id="JAGTJS010000011">
    <property type="protein sequence ID" value="KAH7253004.1"/>
    <property type="molecule type" value="Genomic_DNA"/>
</dbReference>
<accession>A0A9P9KHP3</accession>
<name>A0A9P9KHP3_FUSSL</name>
<sequence length="238" mass="27655">MADSSRSHRMALRTSTRWKTLSFMRLPAEIRFMILDAIVQQGHPGWASFASVCKEWQLFIEKRNFCRLKLSVSCLDDLQRLVVRQRDLVQHILLDIELPTYPCRQCRSKRWPSNRRPRIGSTISDGIRRLFNILSTWKTTNGLTLDFGAHSPTDSKHWFRNYLASDEEDSTTVQKTDYSWYDPLHGWVNGKQVQYPPESVIRRQRLLPKRQSILGLGKFAVSSPDIETPTAYDEPTGD</sequence>
<organism evidence="1 2">
    <name type="scientific">Fusarium solani</name>
    <name type="common">Filamentous fungus</name>
    <dbReference type="NCBI Taxonomy" id="169388"/>
    <lineage>
        <taxon>Eukaryota</taxon>
        <taxon>Fungi</taxon>
        <taxon>Dikarya</taxon>
        <taxon>Ascomycota</taxon>
        <taxon>Pezizomycotina</taxon>
        <taxon>Sordariomycetes</taxon>
        <taxon>Hypocreomycetidae</taxon>
        <taxon>Hypocreales</taxon>
        <taxon>Nectriaceae</taxon>
        <taxon>Fusarium</taxon>
        <taxon>Fusarium solani species complex</taxon>
    </lineage>
</organism>
<evidence type="ECO:0008006" key="3">
    <source>
        <dbReference type="Google" id="ProtNLM"/>
    </source>
</evidence>
<gene>
    <name evidence="1" type="ORF">B0J15DRAFT_559934</name>
</gene>
<proteinExistence type="predicted"/>
<evidence type="ECO:0000313" key="2">
    <source>
        <dbReference type="Proteomes" id="UP000736672"/>
    </source>
</evidence>
<dbReference type="OrthoDB" id="3728558at2759"/>
<evidence type="ECO:0000313" key="1">
    <source>
        <dbReference type="EMBL" id="KAH7253004.1"/>
    </source>
</evidence>
<reference evidence="1" key="1">
    <citation type="journal article" date="2021" name="Nat. Commun.">
        <title>Genetic determinants of endophytism in the Arabidopsis root mycobiome.</title>
        <authorList>
            <person name="Mesny F."/>
            <person name="Miyauchi S."/>
            <person name="Thiergart T."/>
            <person name="Pickel B."/>
            <person name="Atanasova L."/>
            <person name="Karlsson M."/>
            <person name="Huettel B."/>
            <person name="Barry K.W."/>
            <person name="Haridas S."/>
            <person name="Chen C."/>
            <person name="Bauer D."/>
            <person name="Andreopoulos W."/>
            <person name="Pangilinan J."/>
            <person name="LaButti K."/>
            <person name="Riley R."/>
            <person name="Lipzen A."/>
            <person name="Clum A."/>
            <person name="Drula E."/>
            <person name="Henrissat B."/>
            <person name="Kohler A."/>
            <person name="Grigoriev I.V."/>
            <person name="Martin F.M."/>
            <person name="Hacquard S."/>
        </authorList>
    </citation>
    <scope>NUCLEOTIDE SEQUENCE</scope>
    <source>
        <strain evidence="1">FSSC 5 MPI-SDFR-AT-0091</strain>
    </source>
</reference>
<protein>
    <recommendedName>
        <fullName evidence="3">F-box domain-containing protein</fullName>
    </recommendedName>
</protein>
<comment type="caution">
    <text evidence="1">The sequence shown here is derived from an EMBL/GenBank/DDBJ whole genome shotgun (WGS) entry which is preliminary data.</text>
</comment>
<dbReference type="AlphaFoldDB" id="A0A9P9KHP3"/>